<proteinExistence type="predicted"/>
<comment type="caution">
    <text evidence="3">The sequence shown here is derived from an EMBL/GenBank/DDBJ whole genome shotgun (WGS) entry which is preliminary data.</text>
</comment>
<keyword evidence="2" id="KW-0812">Transmembrane</keyword>
<gene>
    <name evidence="3" type="ORF">FL622_07580</name>
</gene>
<sequence>MIRFAPRWGFIGNQRGVTLLTVLVMVVVIGLTLGMAGTNWRALMQREREEELFWRGDQYRRAIESYQQVNHGGLQRYPERLEDLLRDPRSLQVKRHLRRLYSDPMTGGDWVLVKDPAGGVKGVRSSSNDEPFKKDNFPEEYDTFVDRGKYSEWEFSYTPEKTRAGSTAGAGVPTAAGNLPAN</sequence>
<protein>
    <submittedName>
        <fullName evidence="3">Type II secretion system protein</fullName>
    </submittedName>
</protein>
<evidence type="ECO:0000313" key="3">
    <source>
        <dbReference type="EMBL" id="TRO82429.1"/>
    </source>
</evidence>
<dbReference type="Proteomes" id="UP000317155">
    <property type="component" value="Unassembled WGS sequence"/>
</dbReference>
<evidence type="ECO:0000313" key="4">
    <source>
        <dbReference type="Proteomes" id="UP000317155"/>
    </source>
</evidence>
<dbReference type="OrthoDB" id="5608857at2"/>
<accession>A0A550JGT0</accession>
<dbReference type="EMBL" id="VJVV01000004">
    <property type="protein sequence ID" value="TRO82429.1"/>
    <property type="molecule type" value="Genomic_DNA"/>
</dbReference>
<dbReference type="SUPFAM" id="SSF54523">
    <property type="entry name" value="Pili subunits"/>
    <property type="match status" value="1"/>
</dbReference>
<dbReference type="RefSeq" id="WP_092057478.1">
    <property type="nucleotide sequence ID" value="NZ_FOJJ01000034.1"/>
</dbReference>
<feature type="region of interest" description="Disordered" evidence="1">
    <location>
        <begin position="161"/>
        <end position="182"/>
    </location>
</feature>
<keyword evidence="2" id="KW-0472">Membrane</keyword>
<evidence type="ECO:0000256" key="1">
    <source>
        <dbReference type="SAM" id="MobiDB-lite"/>
    </source>
</evidence>
<name>A0A550JGT0_9BACT</name>
<dbReference type="InterPro" id="IPR045584">
    <property type="entry name" value="Pilin-like"/>
</dbReference>
<evidence type="ECO:0000256" key="2">
    <source>
        <dbReference type="SAM" id="Phobius"/>
    </source>
</evidence>
<keyword evidence="2" id="KW-1133">Transmembrane helix</keyword>
<organism evidence="3 4">
    <name type="scientific">Trichloromonas acetexigens</name>
    <dbReference type="NCBI Taxonomy" id="38815"/>
    <lineage>
        <taxon>Bacteria</taxon>
        <taxon>Pseudomonadati</taxon>
        <taxon>Thermodesulfobacteriota</taxon>
        <taxon>Desulfuromonadia</taxon>
        <taxon>Desulfuromonadales</taxon>
        <taxon>Trichloromonadaceae</taxon>
        <taxon>Trichloromonas</taxon>
    </lineage>
</organism>
<feature type="transmembrane region" description="Helical" evidence="2">
    <location>
        <begin position="16"/>
        <end position="36"/>
    </location>
</feature>
<dbReference type="AlphaFoldDB" id="A0A550JGT0"/>
<reference evidence="3 4" key="1">
    <citation type="submission" date="2019-07" db="EMBL/GenBank/DDBJ databases">
        <title>Insights of Desulfuromonas acetexigens electromicrobiology.</title>
        <authorList>
            <person name="Katuri K."/>
            <person name="Sapireddy V."/>
            <person name="Shaw D.R."/>
            <person name="Saikaly P."/>
        </authorList>
    </citation>
    <scope>NUCLEOTIDE SEQUENCE [LARGE SCALE GENOMIC DNA]</scope>
    <source>
        <strain evidence="3 4">2873</strain>
    </source>
</reference>
<keyword evidence="4" id="KW-1185">Reference proteome</keyword>